<organism evidence="8 9">
    <name type="scientific">Marispirochaeta aestuarii</name>
    <dbReference type="NCBI Taxonomy" id="1963862"/>
    <lineage>
        <taxon>Bacteria</taxon>
        <taxon>Pseudomonadati</taxon>
        <taxon>Spirochaetota</taxon>
        <taxon>Spirochaetia</taxon>
        <taxon>Spirochaetales</taxon>
        <taxon>Spirochaetaceae</taxon>
        <taxon>Marispirochaeta</taxon>
    </lineage>
</organism>
<reference evidence="8 9" key="1">
    <citation type="submission" date="2017-03" db="EMBL/GenBank/DDBJ databases">
        <title>Draft Genome sequence of Marispirochaeta sp. strain JC444.</title>
        <authorList>
            <person name="Shivani Y."/>
            <person name="Subhash Y."/>
            <person name="Sasikala C."/>
            <person name="Ramana C."/>
        </authorList>
    </citation>
    <scope>NUCLEOTIDE SEQUENCE [LARGE SCALE GENOMIC DNA]</scope>
    <source>
        <strain evidence="8 9">JC444</strain>
    </source>
</reference>
<evidence type="ECO:0000256" key="1">
    <source>
        <dbReference type="ARBA" id="ARBA00001917"/>
    </source>
</evidence>
<dbReference type="InterPro" id="IPR050074">
    <property type="entry name" value="DHO_dehydrogenase"/>
</dbReference>
<dbReference type="PANTHER" id="PTHR48109:SF3">
    <property type="entry name" value="SLL0744 PROTEIN"/>
    <property type="match status" value="1"/>
</dbReference>
<dbReference type="InterPro" id="IPR005720">
    <property type="entry name" value="Dihydroorotate_DH_cat"/>
</dbReference>
<name>A0A1Y1S3L2_9SPIO</name>
<dbReference type="InterPro" id="IPR013785">
    <property type="entry name" value="Aldolase_TIM"/>
</dbReference>
<dbReference type="PANTHER" id="PTHR48109">
    <property type="entry name" value="DIHYDROOROTATE DEHYDROGENASE (QUINONE), MITOCHONDRIAL-RELATED"/>
    <property type="match status" value="1"/>
</dbReference>
<dbReference type="Gene3D" id="3.20.20.70">
    <property type="entry name" value="Aldolase class I"/>
    <property type="match status" value="1"/>
</dbReference>
<keyword evidence="5" id="KW-0665">Pyrimidine biosynthesis</keyword>
<proteinExistence type="predicted"/>
<evidence type="ECO:0000313" key="8">
    <source>
        <dbReference type="EMBL" id="ORC37940.1"/>
    </source>
</evidence>
<gene>
    <name evidence="8" type="ORF">B4O97_02785</name>
</gene>
<evidence type="ECO:0000313" key="9">
    <source>
        <dbReference type="Proteomes" id="UP000192343"/>
    </source>
</evidence>
<keyword evidence="6" id="KW-0560">Oxidoreductase</keyword>
<comment type="pathway">
    <text evidence="2">Pyrimidine metabolism; UMP biosynthesis via de novo pathway.</text>
</comment>
<feature type="domain" description="Dihydroorotate dehydrogenase catalytic" evidence="7">
    <location>
        <begin position="85"/>
        <end position="287"/>
    </location>
</feature>
<dbReference type="GO" id="GO:0004152">
    <property type="term" value="F:dihydroorotate dehydrogenase activity"/>
    <property type="evidence" value="ECO:0007669"/>
    <property type="project" value="InterPro"/>
</dbReference>
<dbReference type="OrthoDB" id="9794954at2"/>
<dbReference type="STRING" id="1963862.B4O97_02785"/>
<protein>
    <submittedName>
        <fullName evidence="8">Dihydroorotate dehydrogenase</fullName>
    </submittedName>
</protein>
<comment type="cofactor">
    <cofactor evidence="1">
        <name>FMN</name>
        <dbReference type="ChEBI" id="CHEBI:58210"/>
    </cofactor>
</comment>
<dbReference type="AlphaFoldDB" id="A0A1Y1S3L2"/>
<evidence type="ECO:0000259" key="7">
    <source>
        <dbReference type="Pfam" id="PF01180"/>
    </source>
</evidence>
<keyword evidence="4" id="KW-0288">FMN</keyword>
<dbReference type="UniPathway" id="UPA00070"/>
<dbReference type="RefSeq" id="WP_083048096.1">
    <property type="nucleotide sequence ID" value="NZ_MWQY01000002.1"/>
</dbReference>
<dbReference type="InterPro" id="IPR012135">
    <property type="entry name" value="Dihydroorotate_DH_1_2"/>
</dbReference>
<evidence type="ECO:0000256" key="6">
    <source>
        <dbReference type="ARBA" id="ARBA00023002"/>
    </source>
</evidence>
<keyword evidence="3" id="KW-0285">Flavoprotein</keyword>
<accession>A0A1Y1S3L2</accession>
<dbReference type="PIRSF" id="PIRSF000164">
    <property type="entry name" value="DHO_oxidase"/>
    <property type="match status" value="1"/>
</dbReference>
<dbReference type="SUPFAM" id="SSF51395">
    <property type="entry name" value="FMN-linked oxidoreductases"/>
    <property type="match status" value="1"/>
</dbReference>
<dbReference type="NCBIfam" id="NF005741">
    <property type="entry name" value="PRK07565.1"/>
    <property type="match status" value="1"/>
</dbReference>
<dbReference type="Proteomes" id="UP000192343">
    <property type="component" value="Unassembled WGS sequence"/>
</dbReference>
<keyword evidence="9" id="KW-1185">Reference proteome</keyword>
<evidence type="ECO:0000256" key="5">
    <source>
        <dbReference type="ARBA" id="ARBA00022975"/>
    </source>
</evidence>
<dbReference type="GO" id="GO:0005737">
    <property type="term" value="C:cytoplasm"/>
    <property type="evidence" value="ECO:0007669"/>
    <property type="project" value="InterPro"/>
</dbReference>
<evidence type="ECO:0000256" key="4">
    <source>
        <dbReference type="ARBA" id="ARBA00022643"/>
    </source>
</evidence>
<evidence type="ECO:0000256" key="2">
    <source>
        <dbReference type="ARBA" id="ARBA00004725"/>
    </source>
</evidence>
<dbReference type="GO" id="GO:0044205">
    <property type="term" value="P:'de novo' UMP biosynthetic process"/>
    <property type="evidence" value="ECO:0007669"/>
    <property type="project" value="UniProtKB-UniPathway"/>
</dbReference>
<comment type="caution">
    <text evidence="8">The sequence shown here is derived from an EMBL/GenBank/DDBJ whole genome shotgun (WGS) entry which is preliminary data.</text>
</comment>
<dbReference type="EMBL" id="MWQY01000002">
    <property type="protein sequence ID" value="ORC37940.1"/>
    <property type="molecule type" value="Genomic_DNA"/>
</dbReference>
<dbReference type="GO" id="GO:0006207">
    <property type="term" value="P:'de novo' pyrimidine nucleobase biosynthetic process"/>
    <property type="evidence" value="ECO:0007669"/>
    <property type="project" value="TreeGrafter"/>
</dbReference>
<dbReference type="Pfam" id="PF01180">
    <property type="entry name" value="DHO_dh"/>
    <property type="match status" value="1"/>
</dbReference>
<sequence length="332" mass="37262">MIETRYCGLELKSPVIVGASRLTSDIDSIKKAEKAGAGAVVISSLFEEQIQLQHYRHDEDMVQYDDWHAEMTDIFPDLEYSGVDEHLVWVKKAKEALNIPVIASLNAVTQSTWVPWAKKLEEAGADALELNFYSLPTDPELTASQIEDEQVKIVQAVVKAVSVPVSVKLSPYYTNPLNIIKRMDAAGVEGVVLFNRFFQPDIDPANLKNDYRYNLSTGNEYQLPLRFAGLLSGEIGASICASGGIEKADTVKKQILAGADAVQIVSGIYRHSVDLIGEINDELKRWMRSKGYESIKDFRGSLDARHNKDPKIYKRSQYVRLLLNPWEYIVRP</sequence>
<evidence type="ECO:0000256" key="3">
    <source>
        <dbReference type="ARBA" id="ARBA00022630"/>
    </source>
</evidence>